<keyword evidence="2" id="KW-0372">Hormone</keyword>
<evidence type="ECO:0000313" key="7">
    <source>
        <dbReference type="Proteomes" id="UP001497457"/>
    </source>
</evidence>
<name>A0ABC8VTN4_9POAL</name>
<evidence type="ECO:0000256" key="5">
    <source>
        <dbReference type="SAM" id="SignalP"/>
    </source>
</evidence>
<dbReference type="PANTHER" id="PTHR33136">
    <property type="entry name" value="RAPID ALKALINIZATION FACTOR-LIKE"/>
    <property type="match status" value="1"/>
</dbReference>
<keyword evidence="7" id="KW-1185">Reference proteome</keyword>
<dbReference type="InterPro" id="IPR008801">
    <property type="entry name" value="RALF"/>
</dbReference>
<evidence type="ECO:0000313" key="6">
    <source>
        <dbReference type="EMBL" id="CAL4896200.1"/>
    </source>
</evidence>
<gene>
    <name evidence="6" type="ORF">URODEC1_LOCUS6495</name>
</gene>
<evidence type="ECO:0000256" key="1">
    <source>
        <dbReference type="ARBA" id="ARBA00009178"/>
    </source>
</evidence>
<dbReference type="Proteomes" id="UP001497457">
    <property type="component" value="Chromosome 10rd"/>
</dbReference>
<keyword evidence="3 5" id="KW-0732">Signal</keyword>
<dbReference type="EMBL" id="OZ075120">
    <property type="protein sequence ID" value="CAL4896200.1"/>
    <property type="molecule type" value="Genomic_DNA"/>
</dbReference>
<feature type="signal peptide" evidence="5">
    <location>
        <begin position="1"/>
        <end position="25"/>
    </location>
</feature>
<evidence type="ECO:0000256" key="2">
    <source>
        <dbReference type="ARBA" id="ARBA00022702"/>
    </source>
</evidence>
<evidence type="ECO:0000256" key="3">
    <source>
        <dbReference type="ARBA" id="ARBA00022729"/>
    </source>
</evidence>
<accession>A0ABC8VTN4</accession>
<reference evidence="6 7" key="2">
    <citation type="submission" date="2024-10" db="EMBL/GenBank/DDBJ databases">
        <authorList>
            <person name="Ryan C."/>
        </authorList>
    </citation>
    <scope>NUCLEOTIDE SEQUENCE [LARGE SCALE GENOMIC DNA]</scope>
</reference>
<feature type="chain" id="PRO_5044832775" evidence="5">
    <location>
        <begin position="26"/>
        <end position="134"/>
    </location>
</feature>
<organism evidence="6 7">
    <name type="scientific">Urochloa decumbens</name>
    <dbReference type="NCBI Taxonomy" id="240449"/>
    <lineage>
        <taxon>Eukaryota</taxon>
        <taxon>Viridiplantae</taxon>
        <taxon>Streptophyta</taxon>
        <taxon>Embryophyta</taxon>
        <taxon>Tracheophyta</taxon>
        <taxon>Spermatophyta</taxon>
        <taxon>Magnoliopsida</taxon>
        <taxon>Liliopsida</taxon>
        <taxon>Poales</taxon>
        <taxon>Poaceae</taxon>
        <taxon>PACMAD clade</taxon>
        <taxon>Panicoideae</taxon>
        <taxon>Panicodae</taxon>
        <taxon>Paniceae</taxon>
        <taxon>Melinidinae</taxon>
        <taxon>Urochloa</taxon>
    </lineage>
</organism>
<reference evidence="7" key="1">
    <citation type="submission" date="2024-06" db="EMBL/GenBank/DDBJ databases">
        <authorList>
            <person name="Ryan C."/>
        </authorList>
    </citation>
    <scope>NUCLEOTIDE SEQUENCE [LARGE SCALE GENOMIC DNA]</scope>
</reference>
<comment type="similarity">
    <text evidence="1">Belongs to the plant rapid alkalinization factor (RALF) family.</text>
</comment>
<evidence type="ECO:0000256" key="4">
    <source>
        <dbReference type="ARBA" id="ARBA00023157"/>
    </source>
</evidence>
<dbReference type="AlphaFoldDB" id="A0ABC8VTN4"/>
<proteinExistence type="inferred from homology"/>
<keyword evidence="4" id="KW-1015">Disulfide bond</keyword>
<dbReference type="GO" id="GO:0005179">
    <property type="term" value="F:hormone activity"/>
    <property type="evidence" value="ECO:0007669"/>
    <property type="project" value="UniProtKB-KW"/>
</dbReference>
<dbReference type="PANTHER" id="PTHR33136:SF42">
    <property type="entry name" value="RALF"/>
    <property type="match status" value="1"/>
</dbReference>
<dbReference type="Pfam" id="PF05498">
    <property type="entry name" value="RALF"/>
    <property type="match status" value="1"/>
</dbReference>
<sequence length="134" mass="13968">MSRAAGTTACLVAVAAVLLYCAASAAGMTAMTAELGALRASPSCDRALGQCAVGSDEEDEVAALGGAGSWSLRRAMAQRQPTNKYISYAALRADQTPCNQRGRSYYNNCGSQAPSNPYRRGCSTITRCARSTTD</sequence>
<protein>
    <submittedName>
        <fullName evidence="6">Uncharacterized protein</fullName>
    </submittedName>
</protein>